<protein>
    <submittedName>
        <fullName evidence="2 5">Uncharacterized protein</fullName>
    </submittedName>
</protein>
<evidence type="ECO:0000313" key="2">
    <source>
        <dbReference type="EMBL" id="VDK25248.1"/>
    </source>
</evidence>
<dbReference type="AlphaFoldDB" id="A0A0M3JPB0"/>
<dbReference type="WBParaSite" id="ASIM_0000950401-mRNA-1">
    <property type="protein sequence ID" value="ASIM_0000950401-mRNA-1"/>
    <property type="gene ID" value="ASIM_0000950401"/>
</dbReference>
<evidence type="ECO:0000313" key="6">
    <source>
        <dbReference type="WBParaSite" id="ASIM_0000950401-mRNA-1"/>
    </source>
</evidence>
<accession>A0A0M3JPB0</accession>
<feature type="compositionally biased region" description="Basic and acidic residues" evidence="1">
    <location>
        <begin position="42"/>
        <end position="54"/>
    </location>
</feature>
<proteinExistence type="predicted"/>
<evidence type="ECO:0000313" key="4">
    <source>
        <dbReference type="Proteomes" id="UP000267096"/>
    </source>
</evidence>
<feature type="region of interest" description="Disordered" evidence="1">
    <location>
        <begin position="1"/>
        <end position="54"/>
    </location>
</feature>
<name>A0A0M3JPB0_ANISI</name>
<sequence length="117" mass="13777">MSKGRKNRKRKVTSSNSITNDSKPNEKKQRSSNKTGNDDDNSDKIMREHEEQHDDLTELDCIPTRCVLKEQIETGMRARCFVLVEVSFACFLRVFRLSISGRKDRSWTFYRNQKIFL</sequence>
<reference evidence="2 4" key="2">
    <citation type="submission" date="2018-11" db="EMBL/GenBank/DDBJ databases">
        <authorList>
            <consortium name="Pathogen Informatics"/>
        </authorList>
    </citation>
    <scope>NUCLEOTIDE SEQUENCE [LARGE SCALE GENOMIC DNA]</scope>
</reference>
<dbReference type="EMBL" id="UYRR01027565">
    <property type="protein sequence ID" value="VDK37910.1"/>
    <property type="molecule type" value="Genomic_DNA"/>
</dbReference>
<dbReference type="Proteomes" id="UP000267096">
    <property type="component" value="Unassembled WGS sequence"/>
</dbReference>
<feature type="compositionally biased region" description="Polar residues" evidence="1">
    <location>
        <begin position="13"/>
        <end position="22"/>
    </location>
</feature>
<dbReference type="EMBL" id="UYRR01010132">
    <property type="protein sequence ID" value="VDK25248.1"/>
    <property type="molecule type" value="Genomic_DNA"/>
</dbReference>
<evidence type="ECO:0000313" key="5">
    <source>
        <dbReference type="WBParaSite" id="ASIM_0000547001-mRNA-1"/>
    </source>
</evidence>
<organism evidence="6">
    <name type="scientific">Anisakis simplex</name>
    <name type="common">Herring worm</name>
    <dbReference type="NCBI Taxonomy" id="6269"/>
    <lineage>
        <taxon>Eukaryota</taxon>
        <taxon>Metazoa</taxon>
        <taxon>Ecdysozoa</taxon>
        <taxon>Nematoda</taxon>
        <taxon>Chromadorea</taxon>
        <taxon>Rhabditida</taxon>
        <taxon>Spirurina</taxon>
        <taxon>Ascaridomorpha</taxon>
        <taxon>Ascaridoidea</taxon>
        <taxon>Anisakidae</taxon>
        <taxon>Anisakis</taxon>
        <taxon>Anisakis simplex complex</taxon>
    </lineage>
</organism>
<keyword evidence="4" id="KW-1185">Reference proteome</keyword>
<gene>
    <name evidence="2" type="ORF">ASIM_LOCUS5269</name>
    <name evidence="3" type="ORF">ASIM_LOCUS9238</name>
</gene>
<reference evidence="5 6" key="1">
    <citation type="submission" date="2017-02" db="UniProtKB">
        <authorList>
            <consortium name="WormBaseParasite"/>
        </authorList>
    </citation>
    <scope>IDENTIFICATION</scope>
</reference>
<feature type="compositionally biased region" description="Basic residues" evidence="1">
    <location>
        <begin position="1"/>
        <end position="12"/>
    </location>
</feature>
<dbReference type="WBParaSite" id="ASIM_0000547001-mRNA-1">
    <property type="protein sequence ID" value="ASIM_0000547001-mRNA-1"/>
    <property type="gene ID" value="ASIM_0000547001"/>
</dbReference>
<evidence type="ECO:0000256" key="1">
    <source>
        <dbReference type="SAM" id="MobiDB-lite"/>
    </source>
</evidence>
<evidence type="ECO:0000313" key="3">
    <source>
        <dbReference type="EMBL" id="VDK37910.1"/>
    </source>
</evidence>